<proteinExistence type="predicted"/>
<dbReference type="EMBL" id="QMEC01000276">
    <property type="protein sequence ID" value="NMF67369.1"/>
    <property type="molecule type" value="Genomic_DNA"/>
</dbReference>
<keyword evidence="3" id="KW-1185">Reference proteome</keyword>
<dbReference type="Gene3D" id="3.40.50.10140">
    <property type="entry name" value="Toll/interleukin-1 receptor homology (TIR) domain"/>
    <property type="match status" value="2"/>
</dbReference>
<dbReference type="Proteomes" id="UP000762253">
    <property type="component" value="Unassembled WGS sequence"/>
</dbReference>
<evidence type="ECO:0000259" key="1">
    <source>
        <dbReference type="PROSITE" id="PS50104"/>
    </source>
</evidence>
<evidence type="ECO:0000313" key="2">
    <source>
        <dbReference type="EMBL" id="NMF67369.1"/>
    </source>
</evidence>
<gene>
    <name evidence="2" type="ORF">DP115_33425</name>
</gene>
<dbReference type="InterPro" id="IPR035897">
    <property type="entry name" value="Toll_tir_struct_dom_sf"/>
</dbReference>
<name>A0ABX1MFD5_9CYAN</name>
<feature type="domain" description="TIR" evidence="1">
    <location>
        <begin position="5"/>
        <end position="176"/>
    </location>
</feature>
<dbReference type="Pfam" id="PF13676">
    <property type="entry name" value="TIR_2"/>
    <property type="match status" value="2"/>
</dbReference>
<organism evidence="2 3">
    <name type="scientific">Brasilonema octagenarum UFV-OR1</name>
    <dbReference type="NCBI Taxonomy" id="417115"/>
    <lineage>
        <taxon>Bacteria</taxon>
        <taxon>Bacillati</taxon>
        <taxon>Cyanobacteriota</taxon>
        <taxon>Cyanophyceae</taxon>
        <taxon>Nostocales</taxon>
        <taxon>Scytonemataceae</taxon>
        <taxon>Brasilonema</taxon>
        <taxon>Octagenarum group</taxon>
    </lineage>
</organism>
<dbReference type="PROSITE" id="PS50104">
    <property type="entry name" value="TIR"/>
    <property type="match status" value="1"/>
</dbReference>
<accession>A0ABX1MFD5</accession>
<dbReference type="RefSeq" id="WP_169268907.1">
    <property type="nucleotide sequence ID" value="NZ_QMEC01000276.1"/>
</dbReference>
<sequence length="282" mass="32392">MTNQPDFDVFLAHNSQNKPQVKAIATKLKRRGLKVWLDEEQIAPGRAFQDVIQQAISNVKSAAIFIGTEGLGKWQILELRSLISRLVEADIPVIPVLLPEVEGIPQDLIFLQELNWVSFANGIDDIEALDKLESGIRQKQVKSLPKTSGRFDVLLCYHDEDRNQVKQIAEQLKERQIRPWLDIWEAFAGTSWQQLLETQIAKINSVAVFIGRSGGPWQQEQIEPFIWEFIEQKRPVIPVILPNVVQEPQLPIYLRRRTRVDFRQQDPEPITQLINGIPEVNE</sequence>
<dbReference type="SUPFAM" id="SSF52200">
    <property type="entry name" value="Toll/Interleukin receptor TIR domain"/>
    <property type="match status" value="2"/>
</dbReference>
<reference evidence="2 3" key="1">
    <citation type="submission" date="2018-06" db="EMBL/GenBank/DDBJ databases">
        <title>Comparative genomics of Brasilonema spp. strains.</title>
        <authorList>
            <person name="Alvarenga D.O."/>
            <person name="Fiore M.F."/>
            <person name="Varani A.M."/>
        </authorList>
    </citation>
    <scope>NUCLEOTIDE SEQUENCE [LARGE SCALE GENOMIC DNA]</scope>
    <source>
        <strain evidence="2 3">UFV-OR1</strain>
    </source>
</reference>
<protein>
    <recommendedName>
        <fullName evidence="1">TIR domain-containing protein</fullName>
    </recommendedName>
</protein>
<dbReference type="InterPro" id="IPR000157">
    <property type="entry name" value="TIR_dom"/>
</dbReference>
<comment type="caution">
    <text evidence="2">The sequence shown here is derived from an EMBL/GenBank/DDBJ whole genome shotgun (WGS) entry which is preliminary data.</text>
</comment>
<evidence type="ECO:0000313" key="3">
    <source>
        <dbReference type="Proteomes" id="UP000762253"/>
    </source>
</evidence>